<feature type="non-terminal residue" evidence="2">
    <location>
        <position position="1"/>
    </location>
</feature>
<dbReference type="EMBL" id="CAXAMM010042660">
    <property type="protein sequence ID" value="CAK9106061.1"/>
    <property type="molecule type" value="Genomic_DNA"/>
</dbReference>
<evidence type="ECO:0000313" key="2">
    <source>
        <dbReference type="EMBL" id="CAK9106061.1"/>
    </source>
</evidence>
<feature type="compositionally biased region" description="Acidic residues" evidence="1">
    <location>
        <begin position="40"/>
        <end position="62"/>
    </location>
</feature>
<proteinExistence type="predicted"/>
<feature type="compositionally biased region" description="Low complexity" evidence="1">
    <location>
        <begin position="8"/>
        <end position="21"/>
    </location>
</feature>
<accession>A0ABP0S140</accession>
<feature type="region of interest" description="Disordered" evidence="1">
    <location>
        <begin position="1"/>
        <end position="79"/>
    </location>
</feature>
<dbReference type="Proteomes" id="UP001642464">
    <property type="component" value="Unassembled WGS sequence"/>
</dbReference>
<feature type="compositionally biased region" description="Basic residues" evidence="1">
    <location>
        <begin position="23"/>
        <end position="33"/>
    </location>
</feature>
<gene>
    <name evidence="2" type="ORF">SCF082_LOCUS49403</name>
</gene>
<evidence type="ECO:0000256" key="1">
    <source>
        <dbReference type="SAM" id="MobiDB-lite"/>
    </source>
</evidence>
<keyword evidence="3" id="KW-1185">Reference proteome</keyword>
<sequence length="761" mass="84148">GGKGTGKGKAQAKSSSKPSTPRGKGKQKGKKGHRSAELSEVSETDHEEDQGVEPDWSEEDWPESQSVGDGEWSEQGLDESQELRLSVFTVVPGKFVPQDVFRPPIQSLHNPKFGFEHLREEYEHEHESGLSDWACRSLFVEHVRESFSSFPGEQGIQVCDQCRSSSSSEIAAGSSSFDRTSSDGALERPGASESEKLESEAVCLREPVCLFESSFWKQVRAFEAKLELWDAESYCGKLDWDVQFLTAELSMQLPTVLCSEGFSNVPSIFPIPSIRQLPQVKPYLRGPRNSRAVEPIESCVDRVVHGHEGPWPRRPQVSEVKPLVESSSAFVQFDSATLSNVSPDTRTRSNRDSVTDCSSERSFEQSALGFACDELVLFKERSFEQSAISFETDILEKHSFEHCATSVDETEVHECEEALSCASIDSRSLGRAPCHNGLPEWVRGTQLGSELDKTWEVLQVIYSIFPDLDPVHLSLEERRVRQSTVGSEDSLSFREFCSDCDAESCNAESCNEADRNGEFLDELDCFEQVDADVSHARRLLPVFLSPTTGAQASGTQSEGSLNGFLNTSLDQSDMNLAEWWLIDSGASRSVISERFVSQYRVVKSRELPQPMKFTTANGDTVSVNREVVVSVGLELFMKGSLTKSQVQIRAMISPVEHNLLSTSQLCRVGWSVSMTKDGCRLNLGPLNCQAIMWCSVPWVKVDLSKKESESVLPPPIDLGDSASEVESSPKASRAKRSGTSAADGPRAKPEKQCRRQGHQPG</sequence>
<reference evidence="2 3" key="1">
    <citation type="submission" date="2024-02" db="EMBL/GenBank/DDBJ databases">
        <authorList>
            <person name="Chen Y."/>
            <person name="Shah S."/>
            <person name="Dougan E. K."/>
            <person name="Thang M."/>
            <person name="Chan C."/>
        </authorList>
    </citation>
    <scope>NUCLEOTIDE SEQUENCE [LARGE SCALE GENOMIC DNA]</scope>
</reference>
<dbReference type="CDD" id="cd00303">
    <property type="entry name" value="retropepsin_like"/>
    <property type="match status" value="1"/>
</dbReference>
<name>A0ABP0S140_9DINO</name>
<feature type="region of interest" description="Disordered" evidence="1">
    <location>
        <begin position="170"/>
        <end position="193"/>
    </location>
</feature>
<feature type="non-terminal residue" evidence="2">
    <location>
        <position position="761"/>
    </location>
</feature>
<protein>
    <submittedName>
        <fullName evidence="2">Uncharacterized protein</fullName>
    </submittedName>
</protein>
<comment type="caution">
    <text evidence="2">The sequence shown here is derived from an EMBL/GenBank/DDBJ whole genome shotgun (WGS) entry which is preliminary data.</text>
</comment>
<organism evidence="2 3">
    <name type="scientific">Durusdinium trenchii</name>
    <dbReference type="NCBI Taxonomy" id="1381693"/>
    <lineage>
        <taxon>Eukaryota</taxon>
        <taxon>Sar</taxon>
        <taxon>Alveolata</taxon>
        <taxon>Dinophyceae</taxon>
        <taxon>Suessiales</taxon>
        <taxon>Symbiodiniaceae</taxon>
        <taxon>Durusdinium</taxon>
    </lineage>
</organism>
<evidence type="ECO:0000313" key="3">
    <source>
        <dbReference type="Proteomes" id="UP001642464"/>
    </source>
</evidence>
<feature type="region of interest" description="Disordered" evidence="1">
    <location>
        <begin position="709"/>
        <end position="761"/>
    </location>
</feature>